<accession>A0A0V0G8S0</accession>
<dbReference type="EMBL" id="GECL01001702">
    <property type="protein sequence ID" value="JAP04422.1"/>
    <property type="molecule type" value="Transcribed_RNA"/>
</dbReference>
<protein>
    <submittedName>
        <fullName evidence="5">Putative gtp-binding adp-ribosylation factor arf1</fullName>
    </submittedName>
</protein>
<dbReference type="Gene3D" id="3.40.50.300">
    <property type="entry name" value="P-loop containing nucleotide triphosphate hydrolases"/>
    <property type="match status" value="1"/>
</dbReference>
<feature type="binding site" evidence="4">
    <location>
        <position position="37"/>
    </location>
    <ligand>
        <name>Mg(2+)</name>
        <dbReference type="ChEBI" id="CHEBI:18420"/>
    </ligand>
</feature>
<keyword evidence="4" id="KW-0479">Metal-binding</keyword>
<feature type="binding site" evidence="3">
    <location>
        <begin position="10"/>
        <end position="17"/>
    </location>
    <ligand>
        <name>GTP</name>
        <dbReference type="ChEBI" id="CHEBI:37565"/>
    </ligand>
</feature>
<dbReference type="PANTHER" id="PTHR24073">
    <property type="entry name" value="DRAB5-RELATED"/>
    <property type="match status" value="1"/>
</dbReference>
<evidence type="ECO:0000313" key="5">
    <source>
        <dbReference type="EMBL" id="JAP04422.1"/>
    </source>
</evidence>
<keyword evidence="1 3" id="KW-0547">Nucleotide-binding</keyword>
<evidence type="ECO:0000256" key="3">
    <source>
        <dbReference type="PIRSR" id="PIRSR606689-1"/>
    </source>
</evidence>
<organism evidence="5">
    <name type="scientific">Triatoma dimidiata</name>
    <name type="common">Kissing bug</name>
    <name type="synonym">Meccus dimidiatus</name>
    <dbReference type="NCBI Taxonomy" id="72491"/>
    <lineage>
        <taxon>Eukaryota</taxon>
        <taxon>Metazoa</taxon>
        <taxon>Ecdysozoa</taxon>
        <taxon>Arthropoda</taxon>
        <taxon>Hexapoda</taxon>
        <taxon>Insecta</taxon>
        <taxon>Pterygota</taxon>
        <taxon>Neoptera</taxon>
        <taxon>Paraneoptera</taxon>
        <taxon>Hemiptera</taxon>
        <taxon>Heteroptera</taxon>
        <taxon>Panheteroptera</taxon>
        <taxon>Cimicomorpha</taxon>
        <taxon>Reduviidae</taxon>
        <taxon>Triatominae</taxon>
        <taxon>Triatoma</taxon>
    </lineage>
</organism>
<evidence type="ECO:0000256" key="2">
    <source>
        <dbReference type="ARBA" id="ARBA00023134"/>
    </source>
</evidence>
<keyword evidence="2 3" id="KW-0342">GTP-binding</keyword>
<name>A0A0V0G8S0_TRIDM</name>
<evidence type="ECO:0000256" key="1">
    <source>
        <dbReference type="ARBA" id="ARBA00022741"/>
    </source>
</evidence>
<dbReference type="PRINTS" id="PR00449">
    <property type="entry name" value="RASTRNSFRMNG"/>
</dbReference>
<evidence type="ECO:0000256" key="4">
    <source>
        <dbReference type="PIRSR" id="PIRSR606689-2"/>
    </source>
</evidence>
<dbReference type="GO" id="GO:0005525">
    <property type="term" value="F:GTP binding"/>
    <property type="evidence" value="ECO:0007669"/>
    <property type="project" value="UniProtKB-KW"/>
</dbReference>
<feature type="binding site" evidence="4">
    <location>
        <position position="17"/>
    </location>
    <ligand>
        <name>Mg(2+)</name>
        <dbReference type="ChEBI" id="CHEBI:18420"/>
    </ligand>
</feature>
<reference evidence="5" key="1">
    <citation type="journal article" date="2018" name="J. Proteomics">
        <title>Exploring the molecular complexity of Triatoma dimidiata sialome.</title>
        <authorList>
            <person name="Santiago P.B."/>
            <person name="de Araujo C.N."/>
            <person name="Charneau S."/>
            <person name="Bastos I.M.D."/>
            <person name="Assumpcao T.C.F."/>
            <person name="Queiroz R.M.L."/>
            <person name="Praca Y.R."/>
            <person name="Cordeiro T.M."/>
            <person name="Garcia C.H.S."/>
            <person name="da Silva I.G."/>
            <person name="Raiol T."/>
            <person name="Motta F.N."/>
            <person name="de Araujo Oliveira J.V."/>
            <person name="de Sousa M.V."/>
            <person name="Ribeiro J.M.C."/>
            <person name="de Santana J.M."/>
        </authorList>
    </citation>
    <scope>NUCLEOTIDE SEQUENCE</scope>
    <source>
        <strain evidence="5">Santander</strain>
        <tissue evidence="5">Salivary glands</tissue>
    </source>
</reference>
<proteinExistence type="predicted"/>
<dbReference type="AlphaFoldDB" id="A0A0V0G8S0"/>
<sequence length="181" mass="20711">MKKVKIILVGPLKGGKSTIANFLSEAIDYNIDNYRPTPGIRILEYEINNNRTNIEIELWDCSGDEKYESFWPVFSWNTQGVVLVYNPEDKDQLTELERHYENFVAKNMISNNNALIIANCKDPELKLPVPELSGPIASLSYVNTNVMENGDELRSAFQNFVLNIQTDVRDYELDDLTVMLS</sequence>
<dbReference type="GO" id="GO:0003924">
    <property type="term" value="F:GTPase activity"/>
    <property type="evidence" value="ECO:0007669"/>
    <property type="project" value="InterPro"/>
</dbReference>
<dbReference type="Pfam" id="PF00025">
    <property type="entry name" value="Arf"/>
    <property type="match status" value="1"/>
</dbReference>
<dbReference type="InterPro" id="IPR006689">
    <property type="entry name" value="Small_GTPase_ARF/SAR"/>
</dbReference>
<feature type="binding site" evidence="3">
    <location>
        <position position="63"/>
    </location>
    <ligand>
        <name>GTP</name>
        <dbReference type="ChEBI" id="CHEBI:37565"/>
    </ligand>
</feature>
<dbReference type="SUPFAM" id="SSF52540">
    <property type="entry name" value="P-loop containing nucleoside triphosphate hydrolases"/>
    <property type="match status" value="1"/>
</dbReference>
<keyword evidence="4" id="KW-0460">Magnesium</keyword>
<dbReference type="GO" id="GO:0046872">
    <property type="term" value="F:metal ion binding"/>
    <property type="evidence" value="ECO:0007669"/>
    <property type="project" value="UniProtKB-KW"/>
</dbReference>
<feature type="binding site" evidence="3">
    <location>
        <begin position="119"/>
        <end position="122"/>
    </location>
    <ligand>
        <name>GTP</name>
        <dbReference type="ChEBI" id="CHEBI:37565"/>
    </ligand>
</feature>
<dbReference type="InterPro" id="IPR027417">
    <property type="entry name" value="P-loop_NTPase"/>
</dbReference>